<dbReference type="Proteomes" id="UP000195402">
    <property type="component" value="Unassembled WGS sequence"/>
</dbReference>
<dbReference type="PROSITE" id="PS50181">
    <property type="entry name" value="FBOX"/>
    <property type="match status" value="1"/>
</dbReference>
<dbReference type="STRING" id="56857.A0A200QRP1"/>
<dbReference type="InParanoid" id="A0A200QRP1"/>
<dbReference type="PANTHER" id="PTHR38926">
    <property type="entry name" value="F-BOX DOMAIN CONTAINING PROTEIN, EXPRESSED"/>
    <property type="match status" value="1"/>
</dbReference>
<evidence type="ECO:0000259" key="1">
    <source>
        <dbReference type="PROSITE" id="PS50181"/>
    </source>
</evidence>
<name>A0A200QRP1_MACCD</name>
<dbReference type="InterPro" id="IPR001810">
    <property type="entry name" value="F-box_dom"/>
</dbReference>
<reference evidence="2 3" key="1">
    <citation type="journal article" date="2017" name="Mol. Plant">
        <title>The Genome of Medicinal Plant Macleaya cordata Provides New Insights into Benzylisoquinoline Alkaloids Metabolism.</title>
        <authorList>
            <person name="Liu X."/>
            <person name="Liu Y."/>
            <person name="Huang P."/>
            <person name="Ma Y."/>
            <person name="Qing Z."/>
            <person name="Tang Q."/>
            <person name="Cao H."/>
            <person name="Cheng P."/>
            <person name="Zheng Y."/>
            <person name="Yuan Z."/>
            <person name="Zhou Y."/>
            <person name="Liu J."/>
            <person name="Tang Z."/>
            <person name="Zhuo Y."/>
            <person name="Zhang Y."/>
            <person name="Yu L."/>
            <person name="Huang J."/>
            <person name="Yang P."/>
            <person name="Peng Q."/>
            <person name="Zhang J."/>
            <person name="Jiang W."/>
            <person name="Zhang Z."/>
            <person name="Lin K."/>
            <person name="Ro D.K."/>
            <person name="Chen X."/>
            <person name="Xiong X."/>
            <person name="Shang Y."/>
            <person name="Huang S."/>
            <person name="Zeng J."/>
        </authorList>
    </citation>
    <scope>NUCLEOTIDE SEQUENCE [LARGE SCALE GENOMIC DNA]</scope>
    <source>
        <strain evidence="3">cv. BLH2017</strain>
        <tissue evidence="2">Root</tissue>
    </source>
</reference>
<evidence type="ECO:0000313" key="2">
    <source>
        <dbReference type="EMBL" id="OVA13137.1"/>
    </source>
</evidence>
<organism evidence="2 3">
    <name type="scientific">Macleaya cordata</name>
    <name type="common">Five-seeded plume-poppy</name>
    <name type="synonym">Bocconia cordata</name>
    <dbReference type="NCBI Taxonomy" id="56857"/>
    <lineage>
        <taxon>Eukaryota</taxon>
        <taxon>Viridiplantae</taxon>
        <taxon>Streptophyta</taxon>
        <taxon>Embryophyta</taxon>
        <taxon>Tracheophyta</taxon>
        <taxon>Spermatophyta</taxon>
        <taxon>Magnoliopsida</taxon>
        <taxon>Ranunculales</taxon>
        <taxon>Papaveraceae</taxon>
        <taxon>Papaveroideae</taxon>
        <taxon>Macleaya</taxon>
    </lineage>
</organism>
<feature type="domain" description="F-box" evidence="1">
    <location>
        <begin position="12"/>
        <end position="59"/>
    </location>
</feature>
<accession>A0A200QRP1</accession>
<gene>
    <name evidence="2" type="ORF">BVC80_8307g1</name>
</gene>
<dbReference type="CDD" id="cd22164">
    <property type="entry name" value="F-box_AtSKIP19-like"/>
    <property type="match status" value="1"/>
</dbReference>
<dbReference type="OMA" id="CELMDYI"/>
<evidence type="ECO:0000313" key="3">
    <source>
        <dbReference type="Proteomes" id="UP000195402"/>
    </source>
</evidence>
<dbReference type="OrthoDB" id="2095648at2759"/>
<protein>
    <submittedName>
        <fullName evidence="2">F-box domain</fullName>
    </submittedName>
</protein>
<dbReference type="Gene3D" id="1.20.1280.50">
    <property type="match status" value="1"/>
</dbReference>
<dbReference type="AlphaFoldDB" id="A0A200QRP1"/>
<dbReference type="Pfam" id="PF12937">
    <property type="entry name" value="F-box-like"/>
    <property type="match status" value="1"/>
</dbReference>
<comment type="caution">
    <text evidence="2">The sequence shown here is derived from an EMBL/GenBank/DDBJ whole genome shotgun (WGS) entry which is preliminary data.</text>
</comment>
<dbReference type="InterPro" id="IPR036047">
    <property type="entry name" value="F-box-like_dom_sf"/>
</dbReference>
<dbReference type="PANTHER" id="PTHR38926:SF2">
    <property type="entry name" value="F-BOX_LRR-REPEAT PROTEIN 21-RELATED"/>
    <property type="match status" value="1"/>
</dbReference>
<proteinExistence type="predicted"/>
<dbReference type="SUPFAM" id="SSF81383">
    <property type="entry name" value="F-box domain"/>
    <property type="match status" value="1"/>
</dbReference>
<dbReference type="EMBL" id="MVGT01001197">
    <property type="protein sequence ID" value="OVA13137.1"/>
    <property type="molecule type" value="Genomic_DNA"/>
</dbReference>
<keyword evidence="3" id="KW-1185">Reference proteome</keyword>
<sequence length="105" mass="11985">MDFPTPDSLREVRNWLDLPQEVMSLVFLKLEAVDILLGSQLVCSAWQKISKEPHLWHLVQIQSHQDSLKVVKIARAAVDRSCGKLVKLSMDSQATDELLQYIADR</sequence>